<reference evidence="5" key="1">
    <citation type="submission" date="2017-02" db="UniProtKB">
        <authorList>
            <consortium name="WormBaseParasite"/>
        </authorList>
    </citation>
    <scope>IDENTIFICATION</scope>
</reference>
<dbReference type="GO" id="GO:0000151">
    <property type="term" value="C:ubiquitin ligase complex"/>
    <property type="evidence" value="ECO:0007669"/>
    <property type="project" value="TreeGrafter"/>
</dbReference>
<keyword evidence="1" id="KW-0862">Zinc</keyword>
<evidence type="ECO:0000256" key="1">
    <source>
        <dbReference type="RuleBase" id="RU366018"/>
    </source>
</evidence>
<evidence type="ECO:0000313" key="4">
    <source>
        <dbReference type="Proteomes" id="UP000274131"/>
    </source>
</evidence>
<dbReference type="EC" id="2.3.2.27" evidence="1"/>
<dbReference type="GO" id="GO:0008270">
    <property type="term" value="F:zinc ion binding"/>
    <property type="evidence" value="ECO:0007669"/>
    <property type="project" value="UniProtKB-UniRule"/>
</dbReference>
<name>A0A0N4VG66_ENTVE</name>
<organism evidence="5">
    <name type="scientific">Enterobius vermicularis</name>
    <name type="common">Human pinworm</name>
    <dbReference type="NCBI Taxonomy" id="51028"/>
    <lineage>
        <taxon>Eukaryota</taxon>
        <taxon>Metazoa</taxon>
        <taxon>Ecdysozoa</taxon>
        <taxon>Nematoda</taxon>
        <taxon>Chromadorea</taxon>
        <taxon>Rhabditida</taxon>
        <taxon>Spirurina</taxon>
        <taxon>Oxyuridomorpha</taxon>
        <taxon>Oxyuroidea</taxon>
        <taxon>Oxyuridae</taxon>
        <taxon>Enterobius</taxon>
    </lineage>
</organism>
<reference evidence="3 4" key="2">
    <citation type="submission" date="2018-10" db="EMBL/GenBank/DDBJ databases">
        <authorList>
            <consortium name="Pathogen Informatics"/>
        </authorList>
    </citation>
    <scope>NUCLEOTIDE SEQUENCE [LARGE SCALE GENOMIC DNA]</scope>
</reference>
<dbReference type="InterPro" id="IPR039164">
    <property type="entry name" value="UBR1-like"/>
</dbReference>
<accession>A0A0N4VG66</accession>
<comment type="catalytic activity">
    <reaction evidence="1">
        <text>S-ubiquitinyl-[E2 ubiquitin-conjugating enzyme]-L-cysteine + [acceptor protein]-L-lysine = [E2 ubiquitin-conjugating enzyme]-L-cysteine + N(6)-ubiquitinyl-[acceptor protein]-L-lysine.</text>
        <dbReference type="EC" id="2.3.2.27"/>
    </reaction>
</comment>
<keyword evidence="1" id="KW-0863">Zinc-finger</keyword>
<dbReference type="Proteomes" id="UP000274131">
    <property type="component" value="Unassembled WGS sequence"/>
</dbReference>
<dbReference type="InterPro" id="IPR044046">
    <property type="entry name" value="E3_ligase_UBR-like_C"/>
</dbReference>
<keyword evidence="1" id="KW-0833">Ubl conjugation pathway</keyword>
<dbReference type="PANTHER" id="PTHR21497:SF39">
    <property type="entry name" value="E3 UBIQUITIN-PROTEIN LIGASE UBR3"/>
    <property type="match status" value="1"/>
</dbReference>
<dbReference type="GO" id="GO:0005737">
    <property type="term" value="C:cytoplasm"/>
    <property type="evidence" value="ECO:0007669"/>
    <property type="project" value="TreeGrafter"/>
</dbReference>
<comment type="pathway">
    <text evidence="1">Protein modification; protein ubiquitination.</text>
</comment>
<comment type="similarity">
    <text evidence="1">Belongs to the E3 ubiquitin-protein ligase UBR1-like family.</text>
</comment>
<feature type="domain" description="E3 ubiquitin-protein ligase UBR-like C-terminal" evidence="2">
    <location>
        <begin position="382"/>
        <end position="543"/>
    </location>
</feature>
<comment type="function">
    <text evidence="1">Ubiquitin ligase protein which is a component of the N-end rule pathway. Recognizes and binds to proteins bearing specific N-terminal residues that are destabilizing according to the N-end rule, leading to their ubiquitination and subsequent degradation.</text>
</comment>
<dbReference type="GO" id="GO:0016567">
    <property type="term" value="P:protein ubiquitination"/>
    <property type="evidence" value="ECO:0007669"/>
    <property type="project" value="UniProtKB-UniRule"/>
</dbReference>
<evidence type="ECO:0000313" key="5">
    <source>
        <dbReference type="WBParaSite" id="EVEC_0000976201-mRNA-1"/>
    </source>
</evidence>
<protein>
    <recommendedName>
        <fullName evidence="1">E3 ubiquitin-protein ligase</fullName>
        <ecNumber evidence="1">2.3.2.27</ecNumber>
    </recommendedName>
</protein>
<dbReference type="Pfam" id="PF18995">
    <property type="entry name" value="PRT6_C"/>
    <property type="match status" value="1"/>
</dbReference>
<dbReference type="STRING" id="51028.A0A0N4VG66"/>
<dbReference type="OrthoDB" id="15304at2759"/>
<proteinExistence type="inferred from homology"/>
<evidence type="ECO:0000313" key="3">
    <source>
        <dbReference type="EMBL" id="VDD94408.1"/>
    </source>
</evidence>
<keyword evidence="1" id="KW-0808">Transferase</keyword>
<dbReference type="UniPathway" id="UPA00143"/>
<dbReference type="GO" id="GO:0071596">
    <property type="term" value="P:ubiquitin-dependent protein catabolic process via the N-end rule pathway"/>
    <property type="evidence" value="ECO:0007669"/>
    <property type="project" value="UniProtKB-UniRule"/>
</dbReference>
<dbReference type="AlphaFoldDB" id="A0A0N4VG66"/>
<dbReference type="EMBL" id="UXUI01009851">
    <property type="protein sequence ID" value="VDD94408.1"/>
    <property type="molecule type" value="Genomic_DNA"/>
</dbReference>
<dbReference type="WBParaSite" id="EVEC_0000976201-mRNA-1">
    <property type="protein sequence ID" value="EVEC_0000976201-mRNA-1"/>
    <property type="gene ID" value="EVEC_0000976201"/>
</dbReference>
<keyword evidence="1" id="KW-0479">Metal-binding</keyword>
<dbReference type="GO" id="GO:0061630">
    <property type="term" value="F:ubiquitin protein ligase activity"/>
    <property type="evidence" value="ECO:0007669"/>
    <property type="project" value="UniProtKB-UniRule"/>
</dbReference>
<sequence length="574" mass="65004">TLTFKDTRSLRINTADSRVETLCPVCRGHVHGLLPLAPDFDCERKRLNLVDARGTAVYRLYYQSVYDCLRNSKPAFLEKQEDQFIKYRQTFEAFTCSCRRQTSSSEEVVGRIHAGDHSFTLGLAKTNIERNVLISELGIVYSNERSVSTEHLLCGACYVVTTRDLEFARLQCKQLLYAHGELSEIRRDSGLLGADSKLSEVSSSTSLGKQRDCDKSALSSNFVGNRSDEAIDKDILIPLPLIDMKSALLRLSAYIITQNNLFLTDKIRLLSFIYRRILLASIVRTGLLLSGRMPSTQLTLISEITLDSLIYSDYQGEDFDWDQSVMYVATDFSRFSAQLWHECGIKKFPDGANIGRATFEDLYAFLSAEEDQEKGLCSYLDADTLSSWIGTAIRYMNLRSFVRVICQEPVEWRPFVLLELPVSYDDLFSRFFGRHCVNCDSVPRTPMICLLCSKLVCLDSCCSTPVGPAILDNEVEKHAAECGSGAGCFLALHSSLTIIVSRHMATIWGSVYLDAYGEEDRNLKRGKPLFLSMRRYEKLRVDWILQNFDQPVVSPFSFEHLPVFLRDAHLVSNF</sequence>
<dbReference type="PANTHER" id="PTHR21497">
    <property type="entry name" value="UBIQUITIN LIGASE E3 ALPHA-RELATED"/>
    <property type="match status" value="1"/>
</dbReference>
<gene>
    <name evidence="3" type="ORF">EVEC_LOCUS9159</name>
</gene>
<keyword evidence="4" id="KW-1185">Reference proteome</keyword>
<evidence type="ECO:0000259" key="2">
    <source>
        <dbReference type="Pfam" id="PF18995"/>
    </source>
</evidence>